<organism evidence="2 3">
    <name type="scientific">Aminithiophilus ramosus</name>
    <dbReference type="NCBI Taxonomy" id="3029084"/>
    <lineage>
        <taxon>Bacteria</taxon>
        <taxon>Thermotogati</taxon>
        <taxon>Synergistota</taxon>
        <taxon>Synergistia</taxon>
        <taxon>Synergistales</taxon>
        <taxon>Aminithiophilaceae</taxon>
        <taxon>Aminithiophilus</taxon>
    </lineage>
</organism>
<evidence type="ECO:0000313" key="2">
    <source>
        <dbReference type="EMBL" id="QTX33494.1"/>
    </source>
</evidence>
<sequence>MREEWEIQFNRLVDEIGDAAAEDTMRSAAQKVYAWVEDSCYPIRPRVLHPSMTRGSFHILADTLRVGWHPEFMRRLKHLLETREEL</sequence>
<evidence type="ECO:0000313" key="3">
    <source>
        <dbReference type="Proteomes" id="UP000671879"/>
    </source>
</evidence>
<name>A0A9Q7AG55_9BACT</name>
<dbReference type="AlphaFoldDB" id="A0A9Q7AG55"/>
<dbReference type="EMBL" id="CP072943">
    <property type="protein sequence ID" value="QTX33494.1"/>
    <property type="molecule type" value="Genomic_DNA"/>
</dbReference>
<protein>
    <recommendedName>
        <fullName evidence="1">ABC-three component systems C-terminal domain-containing protein</fullName>
    </recommendedName>
</protein>
<feature type="domain" description="ABC-three component systems C-terminal" evidence="1">
    <location>
        <begin position="2"/>
        <end position="76"/>
    </location>
</feature>
<dbReference type="Pfam" id="PF20283">
    <property type="entry name" value="CTD7"/>
    <property type="match status" value="1"/>
</dbReference>
<proteinExistence type="predicted"/>
<dbReference type="InterPro" id="IPR046913">
    <property type="entry name" value="ABC-3C_CTD7"/>
</dbReference>
<keyword evidence="3" id="KW-1185">Reference proteome</keyword>
<gene>
    <name evidence="2" type="ORF">KAR29_06425</name>
</gene>
<dbReference type="KEGG" id="aram:KAR29_06425"/>
<dbReference type="Proteomes" id="UP000671879">
    <property type="component" value="Chromosome"/>
</dbReference>
<reference evidence="3" key="1">
    <citation type="submission" date="2021-04" db="EMBL/GenBank/DDBJ databases">
        <title>A novel Synergistetes isolate from a pyrite-forming mixed culture.</title>
        <authorList>
            <person name="Bunk B."/>
            <person name="Sproer C."/>
            <person name="Spring S."/>
            <person name="Pester M."/>
        </authorList>
    </citation>
    <scope>NUCLEOTIDE SEQUENCE [LARGE SCALE GENOMIC DNA]</scope>
    <source>
        <strain evidence="3">J.5.4.2-T.3.5.2</strain>
    </source>
</reference>
<evidence type="ECO:0000259" key="1">
    <source>
        <dbReference type="Pfam" id="PF20283"/>
    </source>
</evidence>
<accession>A0A9Q7AG55</accession>